<dbReference type="EMBL" id="JADCKA010000009">
    <property type="protein sequence ID" value="MBE5035798.1"/>
    <property type="molecule type" value="Genomic_DNA"/>
</dbReference>
<dbReference type="InterPro" id="IPR041465">
    <property type="entry name" value="SfsA_N"/>
</dbReference>
<name>A0ABR9QY53_9FIRM</name>
<evidence type="ECO:0000313" key="4">
    <source>
        <dbReference type="EMBL" id="MBE5035798.1"/>
    </source>
</evidence>
<dbReference type="Proteomes" id="UP001516588">
    <property type="component" value="Unassembled WGS sequence"/>
</dbReference>
<dbReference type="RefSeq" id="WP_226385446.1">
    <property type="nucleotide sequence ID" value="NZ_JADCKA010000009.1"/>
</dbReference>
<dbReference type="Pfam" id="PF03749">
    <property type="entry name" value="SfsA"/>
    <property type="match status" value="1"/>
</dbReference>
<dbReference type="CDD" id="cd22359">
    <property type="entry name" value="SfsA-like_bacterial"/>
    <property type="match status" value="1"/>
</dbReference>
<comment type="caution">
    <text evidence="4">The sequence shown here is derived from an EMBL/GenBank/DDBJ whole genome shotgun (WGS) entry which is preliminary data.</text>
</comment>
<dbReference type="PANTHER" id="PTHR30545:SF2">
    <property type="entry name" value="SUGAR FERMENTATION STIMULATION PROTEIN A"/>
    <property type="match status" value="1"/>
</dbReference>
<evidence type="ECO:0000259" key="2">
    <source>
        <dbReference type="Pfam" id="PF03749"/>
    </source>
</evidence>
<reference evidence="4 5" key="1">
    <citation type="submission" date="2020-10" db="EMBL/GenBank/DDBJ databases">
        <title>ChiBAC.</title>
        <authorList>
            <person name="Zenner C."/>
            <person name="Hitch T.C.A."/>
            <person name="Clavel T."/>
        </authorList>
    </citation>
    <scope>NUCLEOTIDE SEQUENCE [LARGE SCALE GENOMIC DNA]</scope>
    <source>
        <strain evidence="4 5">DSM 108706</strain>
    </source>
</reference>
<evidence type="ECO:0000313" key="5">
    <source>
        <dbReference type="Proteomes" id="UP001516588"/>
    </source>
</evidence>
<dbReference type="PANTHER" id="PTHR30545">
    <property type="entry name" value="SUGAR FERMENTATION STIMULATION PROTEIN A"/>
    <property type="match status" value="1"/>
</dbReference>
<gene>
    <name evidence="1 4" type="primary">sfsA</name>
    <name evidence="4" type="ORF">INF20_05860</name>
</gene>
<evidence type="ECO:0000259" key="3">
    <source>
        <dbReference type="Pfam" id="PF17746"/>
    </source>
</evidence>
<keyword evidence="5" id="KW-1185">Reference proteome</keyword>
<dbReference type="NCBIfam" id="TIGR00230">
    <property type="entry name" value="sfsA"/>
    <property type="match status" value="1"/>
</dbReference>
<dbReference type="Gene3D" id="2.40.50.580">
    <property type="match status" value="1"/>
</dbReference>
<feature type="domain" description="Sugar fermentation stimulation protein C-terminal" evidence="2">
    <location>
        <begin position="84"/>
        <end position="223"/>
    </location>
</feature>
<proteinExistence type="inferred from homology"/>
<comment type="similarity">
    <text evidence="1">Belongs to the SfsA family.</text>
</comment>
<feature type="domain" description="SfsA N-terminal OB" evidence="3">
    <location>
        <begin position="12"/>
        <end position="77"/>
    </location>
</feature>
<dbReference type="InterPro" id="IPR005224">
    <property type="entry name" value="SfsA"/>
</dbReference>
<dbReference type="Gene3D" id="3.40.1350.60">
    <property type="match status" value="1"/>
</dbReference>
<sequence>MKYDKIVSGRFVKRHNRFVGTALVDGVEEKVHIKNTGRCAELLQEGAEIHLEDHTKSIKNRKTRYSLVTVRKPSTGVLANIDSQAPNKVVEEALLSGRLHIKEMTYPITVKREQKYMDSRFDFYIEDSAGQKAYMEVKGVTLENDGIAMFPDAPTLRGAKHLKELIAATQDGFISYAIFVIQMKGIDFFKTNAANDPDFDAAYCAARKAGVHIKAFDCIITPDSIVLDNEIKTL</sequence>
<protein>
    <recommendedName>
        <fullName evidence="1">Sugar fermentation stimulation protein homolog</fullName>
    </recommendedName>
</protein>
<organism evidence="4 5">
    <name type="scientific">Gallibacter intestinalis</name>
    <dbReference type="NCBI Taxonomy" id="2779356"/>
    <lineage>
        <taxon>Bacteria</taxon>
        <taxon>Bacillati</taxon>
        <taxon>Bacillota</taxon>
        <taxon>Clostridia</taxon>
        <taxon>Eubacteriales</taxon>
        <taxon>Eubacteriaceae</taxon>
        <taxon>Gallibacter</taxon>
    </lineage>
</organism>
<dbReference type="Pfam" id="PF17746">
    <property type="entry name" value="SfsA_N"/>
    <property type="match status" value="1"/>
</dbReference>
<dbReference type="InterPro" id="IPR040452">
    <property type="entry name" value="SfsA_C"/>
</dbReference>
<evidence type="ECO:0000256" key="1">
    <source>
        <dbReference type="HAMAP-Rule" id="MF_00095"/>
    </source>
</evidence>
<dbReference type="HAMAP" id="MF_00095">
    <property type="entry name" value="SfsA"/>
    <property type="match status" value="1"/>
</dbReference>
<accession>A0ABR9QY53</accession>